<reference evidence="1 2" key="2">
    <citation type="journal article" date="2022" name="Mol. Ecol. Resour.">
        <title>The genomes of chicory, endive, great burdock and yacon provide insights into Asteraceae paleo-polyploidization history and plant inulin production.</title>
        <authorList>
            <person name="Fan W."/>
            <person name="Wang S."/>
            <person name="Wang H."/>
            <person name="Wang A."/>
            <person name="Jiang F."/>
            <person name="Liu H."/>
            <person name="Zhao H."/>
            <person name="Xu D."/>
            <person name="Zhang Y."/>
        </authorList>
    </citation>
    <scope>NUCLEOTIDE SEQUENCE [LARGE SCALE GENOMIC DNA]</scope>
    <source>
        <strain evidence="2">cv. Yunnan</strain>
        <tissue evidence="1">Leaves</tissue>
    </source>
</reference>
<organism evidence="1 2">
    <name type="scientific">Smallanthus sonchifolius</name>
    <dbReference type="NCBI Taxonomy" id="185202"/>
    <lineage>
        <taxon>Eukaryota</taxon>
        <taxon>Viridiplantae</taxon>
        <taxon>Streptophyta</taxon>
        <taxon>Embryophyta</taxon>
        <taxon>Tracheophyta</taxon>
        <taxon>Spermatophyta</taxon>
        <taxon>Magnoliopsida</taxon>
        <taxon>eudicotyledons</taxon>
        <taxon>Gunneridae</taxon>
        <taxon>Pentapetalae</taxon>
        <taxon>asterids</taxon>
        <taxon>campanulids</taxon>
        <taxon>Asterales</taxon>
        <taxon>Asteraceae</taxon>
        <taxon>Asteroideae</taxon>
        <taxon>Heliantheae alliance</taxon>
        <taxon>Millerieae</taxon>
        <taxon>Smallanthus</taxon>
    </lineage>
</organism>
<reference evidence="2" key="1">
    <citation type="journal article" date="2022" name="Mol. Ecol. Resour.">
        <title>The genomes of chicory, endive, great burdock and yacon provide insights into Asteraceae palaeo-polyploidization history and plant inulin production.</title>
        <authorList>
            <person name="Fan W."/>
            <person name="Wang S."/>
            <person name="Wang H."/>
            <person name="Wang A."/>
            <person name="Jiang F."/>
            <person name="Liu H."/>
            <person name="Zhao H."/>
            <person name="Xu D."/>
            <person name="Zhang Y."/>
        </authorList>
    </citation>
    <scope>NUCLEOTIDE SEQUENCE [LARGE SCALE GENOMIC DNA]</scope>
    <source>
        <strain evidence="2">cv. Yunnan</strain>
    </source>
</reference>
<comment type="caution">
    <text evidence="1">The sequence shown here is derived from an EMBL/GenBank/DDBJ whole genome shotgun (WGS) entry which is preliminary data.</text>
</comment>
<name>A0ACB8ZEJ2_9ASTR</name>
<proteinExistence type="predicted"/>
<evidence type="ECO:0000313" key="2">
    <source>
        <dbReference type="Proteomes" id="UP001056120"/>
    </source>
</evidence>
<accession>A0ACB8ZEJ2</accession>
<dbReference type="EMBL" id="CM042043">
    <property type="protein sequence ID" value="KAI3695896.1"/>
    <property type="molecule type" value="Genomic_DNA"/>
</dbReference>
<sequence>MTNLILVNIIKDLVKVNIKYLGSSLVLNGNDDSVARMKAAEEALGTKRKGHLPEKNRWMNESITALVIMAAASDQARP</sequence>
<keyword evidence="2" id="KW-1185">Reference proteome</keyword>
<dbReference type="Proteomes" id="UP001056120">
    <property type="component" value="Linkage Group LG26"/>
</dbReference>
<evidence type="ECO:0000313" key="1">
    <source>
        <dbReference type="EMBL" id="KAI3695896.1"/>
    </source>
</evidence>
<protein>
    <submittedName>
        <fullName evidence="1">Uncharacterized protein</fullName>
    </submittedName>
</protein>
<gene>
    <name evidence="1" type="ORF">L1987_78900</name>
</gene>